<evidence type="ECO:0000256" key="1">
    <source>
        <dbReference type="ARBA" id="ARBA00004651"/>
    </source>
</evidence>
<evidence type="ECO:0000256" key="6">
    <source>
        <dbReference type="SAM" id="Phobius"/>
    </source>
</evidence>
<feature type="transmembrane region" description="Helical" evidence="6">
    <location>
        <begin position="43"/>
        <end position="65"/>
    </location>
</feature>
<organism evidence="8 9">
    <name type="scientific">Desulfuromonas soudanensis</name>
    <dbReference type="NCBI Taxonomy" id="1603606"/>
    <lineage>
        <taxon>Bacteria</taxon>
        <taxon>Pseudomonadati</taxon>
        <taxon>Thermodesulfobacteriota</taxon>
        <taxon>Desulfuromonadia</taxon>
        <taxon>Desulfuromonadales</taxon>
        <taxon>Desulfuromonadaceae</taxon>
        <taxon>Desulfuromonas</taxon>
    </lineage>
</organism>
<dbReference type="InterPro" id="IPR038078">
    <property type="entry name" value="PhoU-like_sf"/>
</dbReference>
<dbReference type="STRING" id="1603606.DSOUD_1898"/>
<keyword evidence="2" id="KW-1003">Cell membrane</keyword>
<feature type="transmembrane region" description="Helical" evidence="6">
    <location>
        <begin position="247"/>
        <end position="268"/>
    </location>
</feature>
<feature type="transmembrane region" description="Helical" evidence="6">
    <location>
        <begin position="6"/>
        <end position="23"/>
    </location>
</feature>
<dbReference type="Proteomes" id="UP000057158">
    <property type="component" value="Chromosome"/>
</dbReference>
<dbReference type="EMBL" id="CP010802">
    <property type="protein sequence ID" value="ALC16669.1"/>
    <property type="molecule type" value="Genomic_DNA"/>
</dbReference>
<gene>
    <name evidence="8" type="ORF">DSOUD_1898</name>
</gene>
<dbReference type="Pfam" id="PF02690">
    <property type="entry name" value="Na_Pi_cotrans"/>
    <property type="match status" value="2"/>
</dbReference>
<dbReference type="GO" id="GO:0005886">
    <property type="term" value="C:plasma membrane"/>
    <property type="evidence" value="ECO:0007669"/>
    <property type="project" value="UniProtKB-SubCell"/>
</dbReference>
<feature type="domain" description="PhoU" evidence="7">
    <location>
        <begin position="370"/>
        <end position="452"/>
    </location>
</feature>
<evidence type="ECO:0000256" key="4">
    <source>
        <dbReference type="ARBA" id="ARBA00022989"/>
    </source>
</evidence>
<dbReference type="NCBIfam" id="NF037997">
    <property type="entry name" value="Na_Pi_symport"/>
    <property type="match status" value="1"/>
</dbReference>
<evidence type="ECO:0000259" key="7">
    <source>
        <dbReference type="Pfam" id="PF01895"/>
    </source>
</evidence>
<evidence type="ECO:0000256" key="5">
    <source>
        <dbReference type="ARBA" id="ARBA00023136"/>
    </source>
</evidence>
<reference evidence="8 9" key="1">
    <citation type="submission" date="2015-07" db="EMBL/GenBank/DDBJ databases">
        <title>Isolation and Genomic Characterization of a Novel Halophilic Metal-Reducing Deltaproteobacterium from the Deep Subsurface.</title>
        <authorList>
            <person name="Badalamenti J.P."/>
            <person name="Summers Z.M."/>
            <person name="Gralnick J.A."/>
            <person name="Bond D.R."/>
        </authorList>
    </citation>
    <scope>NUCLEOTIDE SEQUENCE [LARGE SCALE GENOMIC DNA]</scope>
    <source>
        <strain evidence="8 9">WTL</strain>
    </source>
</reference>
<dbReference type="NCBIfam" id="TIGR00704">
    <property type="entry name" value="NaPi_cotrn_rel"/>
    <property type="match status" value="1"/>
</dbReference>
<dbReference type="PATRIC" id="fig|1603606.3.peg.2058"/>
<keyword evidence="9" id="KW-1185">Reference proteome</keyword>
<feature type="transmembrane region" description="Helical" evidence="6">
    <location>
        <begin position="135"/>
        <end position="158"/>
    </location>
</feature>
<feature type="domain" description="PhoU" evidence="7">
    <location>
        <begin position="474"/>
        <end position="557"/>
    </location>
</feature>
<accession>A0A0M3QFR1</accession>
<dbReference type="Pfam" id="PF01895">
    <property type="entry name" value="PhoU"/>
    <property type="match status" value="2"/>
</dbReference>
<dbReference type="PANTHER" id="PTHR10010:SF46">
    <property type="entry name" value="SODIUM-DEPENDENT PHOSPHATE TRANSPORT PROTEIN 2B"/>
    <property type="match status" value="1"/>
</dbReference>
<protein>
    <submittedName>
        <fullName evidence="8">Na/Pi-cotransporter</fullName>
    </submittedName>
</protein>
<dbReference type="RefSeq" id="WP_053550747.1">
    <property type="nucleotide sequence ID" value="NZ_CP010802.1"/>
</dbReference>
<feature type="transmembrane region" description="Helical" evidence="6">
    <location>
        <begin position="315"/>
        <end position="336"/>
    </location>
</feature>
<dbReference type="KEGG" id="des:DSOUD_1898"/>
<evidence type="ECO:0000313" key="8">
    <source>
        <dbReference type="EMBL" id="ALC16669.1"/>
    </source>
</evidence>
<evidence type="ECO:0000313" key="9">
    <source>
        <dbReference type="Proteomes" id="UP000057158"/>
    </source>
</evidence>
<evidence type="ECO:0000256" key="2">
    <source>
        <dbReference type="ARBA" id="ARBA00022475"/>
    </source>
</evidence>
<feature type="transmembrane region" description="Helical" evidence="6">
    <location>
        <begin position="179"/>
        <end position="205"/>
    </location>
</feature>
<name>A0A0M3QFR1_9BACT</name>
<dbReference type="GO" id="GO:0005436">
    <property type="term" value="F:sodium:phosphate symporter activity"/>
    <property type="evidence" value="ECO:0007669"/>
    <property type="project" value="InterPro"/>
</dbReference>
<keyword evidence="5 6" id="KW-0472">Membrane</keyword>
<dbReference type="InterPro" id="IPR004633">
    <property type="entry name" value="NaPi_cotrn-rel/YqeW-like"/>
</dbReference>
<sequence length="563" mass="61588">MLTILLNQKLIFGLMGGLGLFLFGMKIMSEGLQKVAGDRMRKILAALTNNRIIGTLVGLAVTAIIQSSSATTVMVVGFVNAGLMSLVQSIGVVLGANIGTTVTAQLIAFKITKYALPAIGIGAAFKLFARNRNWVYLGEILLGFGILFFGLSTMKEAFDPVKGSEEFRQFFTLVGDNHLLGVLIGAVMTVIVQSSSATIGITLALASSGLVSFEASVALILGENIGTTITANLAAIGTNVAARRTALAHFLFNFIGVAYMLILLPYFLKVVTSITPGNPDFVIQTQQQMATYGAALGDKPFIARHIANTHSLFNIINTLVFLPFVGILAKLATMLIPGRETEMEFHLKFIDNRVLNTPPIALGQARAETKRMAQISLEMLEETSLFLRDLDDKRISLLEKKEEMVDMLQKEITDFLVALSQKSITQETSRDIASMMHMVNDLERVGDHCENLWRLGLRRKNQKVIFSEIANVEIEELSAKTREFLSFILSAMDRRDTSVGPKAEVLEEAIDQLEGALKDNHISRLNTGECAVLPGLIYIDMLHNFEKIGDHTYNVSKALVGLK</sequence>
<dbReference type="GO" id="GO:0044341">
    <property type="term" value="P:sodium-dependent phosphate transport"/>
    <property type="evidence" value="ECO:0007669"/>
    <property type="project" value="InterPro"/>
</dbReference>
<dbReference type="SUPFAM" id="SSF109755">
    <property type="entry name" value="PhoU-like"/>
    <property type="match status" value="1"/>
</dbReference>
<comment type="subcellular location">
    <subcellularLocation>
        <location evidence="1">Cell membrane</location>
        <topology evidence="1">Multi-pass membrane protein</topology>
    </subcellularLocation>
</comment>
<dbReference type="PANTHER" id="PTHR10010">
    <property type="entry name" value="SOLUTE CARRIER FAMILY 34 SODIUM PHOSPHATE , MEMBER 2-RELATED"/>
    <property type="match status" value="1"/>
</dbReference>
<dbReference type="Gene3D" id="1.20.58.220">
    <property type="entry name" value="Phosphate transport system protein phou homolog 2, domain 2"/>
    <property type="match status" value="1"/>
</dbReference>
<evidence type="ECO:0000256" key="3">
    <source>
        <dbReference type="ARBA" id="ARBA00022692"/>
    </source>
</evidence>
<proteinExistence type="predicted"/>
<dbReference type="AlphaFoldDB" id="A0A0M3QFR1"/>
<keyword evidence="3 6" id="KW-0812">Transmembrane</keyword>
<keyword evidence="4 6" id="KW-1133">Transmembrane helix</keyword>
<dbReference type="InterPro" id="IPR003841">
    <property type="entry name" value="Na/Pi_transpt"/>
</dbReference>
<dbReference type="InterPro" id="IPR026022">
    <property type="entry name" value="PhoU_dom"/>
</dbReference>